<accession>A0A9Q9F7H9</accession>
<proteinExistence type="predicted"/>
<feature type="compositionally biased region" description="Basic and acidic residues" evidence="2">
    <location>
        <begin position="32"/>
        <end position="45"/>
    </location>
</feature>
<gene>
    <name evidence="3" type="ORF">GPU96_01g01170</name>
</gene>
<dbReference type="AlphaFoldDB" id="A0A9Q9F7H9"/>
<dbReference type="EMBL" id="CP075147">
    <property type="protein sequence ID" value="UTX42414.1"/>
    <property type="molecule type" value="Genomic_DNA"/>
</dbReference>
<dbReference type="Proteomes" id="UP001059546">
    <property type="component" value="Chromosome I"/>
</dbReference>
<evidence type="ECO:0000313" key="3">
    <source>
        <dbReference type="EMBL" id="UTX42414.1"/>
    </source>
</evidence>
<feature type="coiled-coil region" evidence="1">
    <location>
        <begin position="119"/>
        <end position="172"/>
    </location>
</feature>
<protein>
    <submittedName>
        <fullName evidence="3">Uncharacterized protein</fullName>
    </submittedName>
</protein>
<name>A0A9Q9F7H9_ENCHE</name>
<evidence type="ECO:0000256" key="1">
    <source>
        <dbReference type="SAM" id="Coils"/>
    </source>
</evidence>
<evidence type="ECO:0000313" key="4">
    <source>
        <dbReference type="Proteomes" id="UP001059546"/>
    </source>
</evidence>
<feature type="region of interest" description="Disordered" evidence="2">
    <location>
        <begin position="29"/>
        <end position="62"/>
    </location>
</feature>
<keyword evidence="1" id="KW-0175">Coiled coil</keyword>
<reference evidence="3" key="1">
    <citation type="submission" date="2021-05" db="EMBL/GenBank/DDBJ databases">
        <title>Encephalitozoon hellem ATCC 50604 Complete Genome.</title>
        <authorList>
            <person name="Mascarenhas dos Santos A.C."/>
            <person name="Julian A.T."/>
            <person name="Pombert J.-F."/>
        </authorList>
    </citation>
    <scope>NUCLEOTIDE SEQUENCE</scope>
    <source>
        <strain evidence="3">ATCC 50604</strain>
    </source>
</reference>
<sequence length="204" mass="23738">MDFLSDDGEGVFDERVRIRKRNVLSNITNRLDGVKDGGKDGDRKGASAGKGNDVSEQELLNGIGSRDVGRGKVVFKDFILDDSQEPAAGEDRAKNRGDDVLFRIQKEFEELKEMHGKTLRARRKLIKAMEKEMSEIRREMEAKQKVEIENLKKRYDEKLQEKQEAYRRICKEKILEYKRRLDEAYRAKALELKERYGAPRKKKS</sequence>
<organism evidence="3 4">
    <name type="scientific">Encephalitozoon hellem</name>
    <name type="common">Microsporidian parasite</name>
    <dbReference type="NCBI Taxonomy" id="27973"/>
    <lineage>
        <taxon>Eukaryota</taxon>
        <taxon>Fungi</taxon>
        <taxon>Fungi incertae sedis</taxon>
        <taxon>Microsporidia</taxon>
        <taxon>Unikaryonidae</taxon>
        <taxon>Encephalitozoon</taxon>
    </lineage>
</organism>
<evidence type="ECO:0000256" key="2">
    <source>
        <dbReference type="SAM" id="MobiDB-lite"/>
    </source>
</evidence>